<dbReference type="Pfam" id="PF13185">
    <property type="entry name" value="GAF_2"/>
    <property type="match status" value="1"/>
</dbReference>
<dbReference type="EC" id="2.7.7.65" evidence="4"/>
<dbReference type="SMART" id="SM00028">
    <property type="entry name" value="TPR"/>
    <property type="match status" value="7"/>
</dbReference>
<dbReference type="GO" id="GO:0052621">
    <property type="term" value="F:diguanylate cyclase activity"/>
    <property type="evidence" value="ECO:0007669"/>
    <property type="project" value="UniProtKB-EC"/>
</dbReference>
<keyword evidence="4" id="KW-0548">Nucleotidyltransferase</keyword>
<dbReference type="PANTHER" id="PTHR45138">
    <property type="entry name" value="REGULATORY COMPONENTS OF SENSORY TRANSDUCTION SYSTEM"/>
    <property type="match status" value="1"/>
</dbReference>
<keyword evidence="2" id="KW-0175">Coiled coil</keyword>
<dbReference type="EMBL" id="JAHLQL010000005">
    <property type="protein sequence ID" value="MBU5592765.1"/>
    <property type="molecule type" value="Genomic_DNA"/>
</dbReference>
<sequence>MNSILDEYNEILSAYSNLIDLVDSLNDISEEVERIKPLHSLELSKKAYEIAFKEDYKDGICRSIFRMGRSQWLLGNLDQSVTLLMESLDISKDFNIANYEVDILRTLGNVNINLQIYDRALNYYMKGLKILKNSPNPFIEAAILNNIGEIYRELNDYDTALEYYTKSKNIYNSLEGEYLISIPILNMASIYYSLEEYDLAMENNEISLSICKNSKDKIVESYTLHQLGKVYFKLGEKEKAKDFLDESLKISEELGDKFHEIDILIDVHNLFLSENLSEKALKSLNRALELAEEINTKSVMAKVYSHLATTYEKMKNCEKTLYYYKKYHNTEVQSNNNNLEQKLRSITLQLTIEQSLQEKEIYHLTNITLKQKTEELENKTKELSESYKNIQIISDIGQSITSTLNLEKILIRVYESINTLIDATSFGIGLYDDKTNEVHFKLYIEDSTEIPEFSIPLTSKSSWATWCLLNRKEIMINDVENQYSLYLKERKNTIGKKMESLIYCPLIVEDKVLGVMTVQSINKNAYNKYNFDMVKALASYIAIAINNANESEKLQEEIKIREKAQRELEKLNKELVILSEIDGLTGVPNRRRFDECFNIEWNKSEVYSDPISLLLIDIDYFKEYNDHYGHLAGDEVIKTIAEALNNVVKRSTDFFARYGGDEFVAVLPNTNSKGALTVAKEMKEAVAKLNIPHEFSPLINRITITIGVSSMIPSSNLTKENLINDSDMALYYAKKQGRDRIEFLSK</sequence>
<gene>
    <name evidence="4" type="ORF">KQI89_13500</name>
</gene>
<dbReference type="Pfam" id="PF00990">
    <property type="entry name" value="GGDEF"/>
    <property type="match status" value="1"/>
</dbReference>
<evidence type="ECO:0000259" key="3">
    <source>
        <dbReference type="PROSITE" id="PS50887"/>
    </source>
</evidence>
<evidence type="ECO:0000256" key="1">
    <source>
        <dbReference type="PROSITE-ProRule" id="PRU00339"/>
    </source>
</evidence>
<evidence type="ECO:0000256" key="2">
    <source>
        <dbReference type="SAM" id="Coils"/>
    </source>
</evidence>
<dbReference type="CDD" id="cd01949">
    <property type="entry name" value="GGDEF"/>
    <property type="match status" value="1"/>
</dbReference>
<dbReference type="PROSITE" id="PS50887">
    <property type="entry name" value="GGDEF"/>
    <property type="match status" value="1"/>
</dbReference>
<dbReference type="NCBIfam" id="TIGR00254">
    <property type="entry name" value="GGDEF"/>
    <property type="match status" value="1"/>
</dbReference>
<reference evidence="4 5" key="1">
    <citation type="submission" date="2021-06" db="EMBL/GenBank/DDBJ databases">
        <authorList>
            <person name="Sun Q."/>
            <person name="Li D."/>
        </authorList>
    </citation>
    <scope>NUCLEOTIDE SEQUENCE [LARGE SCALE GENOMIC DNA]</scope>
    <source>
        <strain evidence="4 5">MSJ-4</strain>
    </source>
</reference>
<accession>A0ABS6F2X7</accession>
<keyword evidence="5" id="KW-1185">Reference proteome</keyword>
<dbReference type="InterPro" id="IPR050469">
    <property type="entry name" value="Diguanylate_Cyclase"/>
</dbReference>
<dbReference type="Pfam" id="PF13424">
    <property type="entry name" value="TPR_12"/>
    <property type="match status" value="2"/>
</dbReference>
<keyword evidence="1" id="KW-0802">TPR repeat</keyword>
<dbReference type="RefSeq" id="WP_216457497.1">
    <property type="nucleotide sequence ID" value="NZ_JAHLQL010000005.1"/>
</dbReference>
<dbReference type="PANTHER" id="PTHR45138:SF9">
    <property type="entry name" value="DIGUANYLATE CYCLASE DGCM-RELATED"/>
    <property type="match status" value="1"/>
</dbReference>
<feature type="repeat" description="TPR" evidence="1">
    <location>
        <begin position="141"/>
        <end position="174"/>
    </location>
</feature>
<dbReference type="Proteomes" id="UP000736583">
    <property type="component" value="Unassembled WGS sequence"/>
</dbReference>
<proteinExistence type="predicted"/>
<feature type="coiled-coil region" evidence="2">
    <location>
        <begin position="329"/>
        <end position="389"/>
    </location>
</feature>
<evidence type="ECO:0000313" key="4">
    <source>
        <dbReference type="EMBL" id="MBU5592765.1"/>
    </source>
</evidence>
<dbReference type="InterPro" id="IPR003018">
    <property type="entry name" value="GAF"/>
</dbReference>
<dbReference type="SMART" id="SM00267">
    <property type="entry name" value="GGDEF"/>
    <property type="match status" value="1"/>
</dbReference>
<feature type="coiled-coil region" evidence="2">
    <location>
        <begin position="547"/>
        <end position="581"/>
    </location>
</feature>
<evidence type="ECO:0000313" key="5">
    <source>
        <dbReference type="Proteomes" id="UP000736583"/>
    </source>
</evidence>
<organism evidence="4 5">
    <name type="scientific">Clostridium simiarum</name>
    <dbReference type="NCBI Taxonomy" id="2841506"/>
    <lineage>
        <taxon>Bacteria</taxon>
        <taxon>Bacillati</taxon>
        <taxon>Bacillota</taxon>
        <taxon>Clostridia</taxon>
        <taxon>Eubacteriales</taxon>
        <taxon>Clostridiaceae</taxon>
        <taxon>Clostridium</taxon>
    </lineage>
</organism>
<dbReference type="SMART" id="SM00065">
    <property type="entry name" value="GAF"/>
    <property type="match status" value="1"/>
</dbReference>
<feature type="repeat" description="TPR" evidence="1">
    <location>
        <begin position="221"/>
        <end position="254"/>
    </location>
</feature>
<dbReference type="InterPro" id="IPR000160">
    <property type="entry name" value="GGDEF_dom"/>
</dbReference>
<feature type="domain" description="GGDEF" evidence="3">
    <location>
        <begin position="609"/>
        <end position="746"/>
    </location>
</feature>
<keyword evidence="4" id="KW-0808">Transferase</keyword>
<dbReference type="PROSITE" id="PS50005">
    <property type="entry name" value="TPR"/>
    <property type="match status" value="2"/>
</dbReference>
<comment type="caution">
    <text evidence="4">The sequence shown here is derived from an EMBL/GenBank/DDBJ whole genome shotgun (WGS) entry which is preliminary data.</text>
</comment>
<protein>
    <submittedName>
        <fullName evidence="4">Diguanylate cyclase</fullName>
        <ecNumber evidence="4">2.7.7.65</ecNumber>
    </submittedName>
</protein>
<name>A0ABS6F2X7_9CLOT</name>
<dbReference type="InterPro" id="IPR019734">
    <property type="entry name" value="TPR_rpt"/>
</dbReference>